<name>K0S989_THAOC</name>
<feature type="region of interest" description="Disordered" evidence="1">
    <location>
        <begin position="214"/>
        <end position="234"/>
    </location>
</feature>
<sequence length="416" mass="45757">MTLSTDVVEEARRSGSSTTGLGYLPTYPSCSHTVHSETLTTEALAVSALLSRQSDSCDITTTRAHKSQVVNPIIDLVDRLLQIQFKMKLSIALTAAFTGSAAAVYAPPQPKDGQDLMSLWKQVEVSPSNLPLAALYVSDVAQTPTLVSAPHLSTLSLSQPPGSLQAEAVFMQNEIALKRSLDECNEDCNLEKEADSDFNRGRCQKNCKQLDDDGVLNDDDNSGDRSNRNGRDQDEACDECCAFGDDGDTPGRRQERCLASADCDSDWCVDWDGGNRSSRRGEEMFYKGMCGNDTDDDLNYVDDFCDDMFGNSGKNICKNPDTDDIEDFCDWLESNSKSFSNRDYFEGQCDGPSNSDKDFCDDIGDELCDFSDNKLTNSQIDLCDWLKDDLSSKREKAEAAASLFKIAPMLRTVGKN</sequence>
<evidence type="ECO:0000313" key="3">
    <source>
        <dbReference type="Proteomes" id="UP000266841"/>
    </source>
</evidence>
<dbReference type="AlphaFoldDB" id="K0S989"/>
<dbReference type="EMBL" id="AGNL01019395">
    <property type="protein sequence ID" value="EJK61855.1"/>
    <property type="molecule type" value="Genomic_DNA"/>
</dbReference>
<feature type="compositionally biased region" description="Basic and acidic residues" evidence="1">
    <location>
        <begin position="222"/>
        <end position="234"/>
    </location>
</feature>
<evidence type="ECO:0000313" key="2">
    <source>
        <dbReference type="EMBL" id="EJK61855.1"/>
    </source>
</evidence>
<accession>K0S989</accession>
<organism evidence="2 3">
    <name type="scientific">Thalassiosira oceanica</name>
    <name type="common">Marine diatom</name>
    <dbReference type="NCBI Taxonomy" id="159749"/>
    <lineage>
        <taxon>Eukaryota</taxon>
        <taxon>Sar</taxon>
        <taxon>Stramenopiles</taxon>
        <taxon>Ochrophyta</taxon>
        <taxon>Bacillariophyta</taxon>
        <taxon>Coscinodiscophyceae</taxon>
        <taxon>Thalassiosirophycidae</taxon>
        <taxon>Thalassiosirales</taxon>
        <taxon>Thalassiosiraceae</taxon>
        <taxon>Thalassiosira</taxon>
    </lineage>
</organism>
<evidence type="ECO:0000256" key="1">
    <source>
        <dbReference type="SAM" id="MobiDB-lite"/>
    </source>
</evidence>
<dbReference type="Proteomes" id="UP000266841">
    <property type="component" value="Unassembled WGS sequence"/>
</dbReference>
<comment type="caution">
    <text evidence="2">The sequence shown here is derived from an EMBL/GenBank/DDBJ whole genome shotgun (WGS) entry which is preliminary data.</text>
</comment>
<protein>
    <submittedName>
        <fullName evidence="2">Uncharacterized protein</fullName>
    </submittedName>
</protein>
<reference evidence="2 3" key="1">
    <citation type="journal article" date="2012" name="Genome Biol.">
        <title>Genome and low-iron response of an oceanic diatom adapted to chronic iron limitation.</title>
        <authorList>
            <person name="Lommer M."/>
            <person name="Specht M."/>
            <person name="Roy A.S."/>
            <person name="Kraemer L."/>
            <person name="Andreson R."/>
            <person name="Gutowska M.A."/>
            <person name="Wolf J."/>
            <person name="Bergner S.V."/>
            <person name="Schilhabel M.B."/>
            <person name="Klostermeier U.C."/>
            <person name="Beiko R.G."/>
            <person name="Rosenstiel P."/>
            <person name="Hippler M."/>
            <person name="Laroche J."/>
        </authorList>
    </citation>
    <scope>NUCLEOTIDE SEQUENCE [LARGE SCALE GENOMIC DNA]</scope>
    <source>
        <strain evidence="2 3">CCMP1005</strain>
    </source>
</reference>
<gene>
    <name evidence="2" type="ORF">THAOC_17578</name>
</gene>
<proteinExistence type="predicted"/>
<keyword evidence="3" id="KW-1185">Reference proteome</keyword>